<protein>
    <submittedName>
        <fullName evidence="1">Uncharacterized protein</fullName>
    </submittedName>
</protein>
<comment type="caution">
    <text evidence="1">The sequence shown here is derived from an EMBL/GenBank/DDBJ whole genome shotgun (WGS) entry which is preliminary data.</text>
</comment>
<gene>
    <name evidence="1" type="ORF">GPA22_11855</name>
</gene>
<organism evidence="1 2">
    <name type="scientific">Aromatoleum toluvorans</name>
    <dbReference type="NCBI Taxonomy" id="92002"/>
    <lineage>
        <taxon>Bacteria</taxon>
        <taxon>Pseudomonadati</taxon>
        <taxon>Pseudomonadota</taxon>
        <taxon>Betaproteobacteria</taxon>
        <taxon>Rhodocyclales</taxon>
        <taxon>Rhodocyclaceae</taxon>
        <taxon>Aromatoleum</taxon>
    </lineage>
</organism>
<dbReference type="EMBL" id="WTVN01000016">
    <property type="protein sequence ID" value="NMG44422.1"/>
    <property type="molecule type" value="Genomic_DNA"/>
</dbReference>
<proteinExistence type="predicted"/>
<dbReference type="Proteomes" id="UP000623795">
    <property type="component" value="Unassembled WGS sequence"/>
</dbReference>
<keyword evidence="2" id="KW-1185">Reference proteome</keyword>
<reference evidence="1 2" key="1">
    <citation type="submission" date="2019-12" db="EMBL/GenBank/DDBJ databases">
        <title>Comparative genomics gives insights into the taxonomy of the Azoarcus-Aromatoleum group and reveals separate origins of nif in the plant-associated Azoarcus and non-plant-associated Aromatoleum sub-groups.</title>
        <authorList>
            <person name="Lafos M."/>
            <person name="Maluk M."/>
            <person name="Batista M."/>
            <person name="Junghare M."/>
            <person name="Carmona M."/>
            <person name="Faoro H."/>
            <person name="Cruz L.M."/>
            <person name="Battistoni F."/>
            <person name="De Souza E."/>
            <person name="Pedrosa F."/>
            <person name="Chen W.-M."/>
            <person name="Poole P.S."/>
            <person name="Dixon R.A."/>
            <person name="James E.K."/>
        </authorList>
    </citation>
    <scope>NUCLEOTIDE SEQUENCE [LARGE SCALE GENOMIC DNA]</scope>
    <source>
        <strain evidence="1 2">Td21</strain>
    </source>
</reference>
<name>A0ABX1Q0G0_9RHOO</name>
<evidence type="ECO:0000313" key="1">
    <source>
        <dbReference type="EMBL" id="NMG44422.1"/>
    </source>
</evidence>
<dbReference type="RefSeq" id="WP_169256280.1">
    <property type="nucleotide sequence ID" value="NZ_WTVN01000016.1"/>
</dbReference>
<evidence type="ECO:0000313" key="2">
    <source>
        <dbReference type="Proteomes" id="UP000623795"/>
    </source>
</evidence>
<sequence>MTTDNASPDYLEKARSLPAEESARLLQRFGVYCSKNFRLRSLATTEKMAHLLCKADEDLAAWRTNLAALRQHDGL</sequence>
<accession>A0ABX1Q0G0</accession>